<dbReference type="RefSeq" id="WP_221861116.1">
    <property type="nucleotide sequence ID" value="NZ_JAIKTU010000007.1"/>
</dbReference>
<gene>
    <name evidence="2" type="ORF">K5V21_09900</name>
</gene>
<dbReference type="InterPro" id="IPR016152">
    <property type="entry name" value="PTrfase/Anion_transptr"/>
</dbReference>
<organism evidence="2 3">
    <name type="scientific">Clostridium sardiniense</name>
    <name type="common">Clostridium absonum</name>
    <dbReference type="NCBI Taxonomy" id="29369"/>
    <lineage>
        <taxon>Bacteria</taxon>
        <taxon>Bacillati</taxon>
        <taxon>Bacillota</taxon>
        <taxon>Clostridia</taxon>
        <taxon>Eubacteriales</taxon>
        <taxon>Clostridiaceae</taxon>
        <taxon>Clostridium</taxon>
    </lineage>
</organism>
<dbReference type="PROSITE" id="PS51094">
    <property type="entry name" value="PTS_EIIA_TYPE_2"/>
    <property type="match status" value="1"/>
</dbReference>
<dbReference type="InterPro" id="IPR002178">
    <property type="entry name" value="PTS_EIIA_type-2_dom"/>
</dbReference>
<dbReference type="Proteomes" id="UP001299068">
    <property type="component" value="Unassembled WGS sequence"/>
</dbReference>
<keyword evidence="2" id="KW-0762">Sugar transport</keyword>
<dbReference type="CDD" id="cd00211">
    <property type="entry name" value="PTS_IIA_fru"/>
    <property type="match status" value="1"/>
</dbReference>
<keyword evidence="3" id="KW-1185">Reference proteome</keyword>
<dbReference type="SUPFAM" id="SSF55804">
    <property type="entry name" value="Phoshotransferase/anion transport protein"/>
    <property type="match status" value="1"/>
</dbReference>
<dbReference type="Gene3D" id="3.40.930.10">
    <property type="entry name" value="Mannitol-specific EII, Chain A"/>
    <property type="match status" value="1"/>
</dbReference>
<feature type="domain" description="PTS EIIA type-2" evidence="1">
    <location>
        <begin position="6"/>
        <end position="157"/>
    </location>
</feature>
<dbReference type="Pfam" id="PF00359">
    <property type="entry name" value="PTS_EIIA_2"/>
    <property type="match status" value="1"/>
</dbReference>
<keyword evidence="2" id="KW-0813">Transport</keyword>
<evidence type="ECO:0000313" key="3">
    <source>
        <dbReference type="Proteomes" id="UP001299068"/>
    </source>
</evidence>
<name>A0ABS7KYV7_CLOSR</name>
<reference evidence="2 3" key="1">
    <citation type="journal article" date="2021" name="Cell Host Microbe">
        <title>in vivo commensal control of Clostridioides difficile virulence.</title>
        <authorList>
            <person name="Girinathan B.P."/>
            <person name="Dibenedetto N."/>
            <person name="Worley J.N."/>
            <person name="Peltier J."/>
            <person name="Arrieta-Ortiz M.L."/>
            <person name="Rupa Christinal Immanuel S."/>
            <person name="Lavin R."/>
            <person name="Delaney M.L."/>
            <person name="Cummins C."/>
            <person name="Hoffmann M."/>
            <person name="Luo Y."/>
            <person name="Gonzalez-Escalona N."/>
            <person name="Allard M."/>
            <person name="Onderdonk A.B."/>
            <person name="Gerber G.K."/>
            <person name="Sonenshein A.L."/>
            <person name="Baliga N."/>
            <person name="Dupuy B."/>
            <person name="Bry L."/>
        </authorList>
    </citation>
    <scope>NUCLEOTIDE SEQUENCE [LARGE SCALE GENOMIC DNA]</scope>
    <source>
        <strain evidence="2 3">DSM 599</strain>
    </source>
</reference>
<dbReference type="PANTHER" id="PTHR47738">
    <property type="entry name" value="PTS SYSTEM FRUCTOSE-LIKE EIIA COMPONENT-RELATED"/>
    <property type="match status" value="1"/>
</dbReference>
<accession>A0ABS7KYV7</accession>
<evidence type="ECO:0000259" key="1">
    <source>
        <dbReference type="PROSITE" id="PS51094"/>
    </source>
</evidence>
<sequence>MSNEFFKLFQPDLIFIECFNDANEAFEKISDKLFRKGLVKSDYVKALKKREKEFPTGIDLSVVAPNLPNVAIPHTESEYCNETKVIVVKLKNELNFKNMMNSSENLNVKYLFMILNEAGGEQANILANIMKFITNKENIDKLEEANSIEEIYNIVNQ</sequence>
<proteinExistence type="predicted"/>
<protein>
    <submittedName>
        <fullName evidence="2">PTS sugar transporter subunit IIA</fullName>
    </submittedName>
</protein>
<evidence type="ECO:0000313" key="2">
    <source>
        <dbReference type="EMBL" id="MBY0755767.1"/>
    </source>
</evidence>
<comment type="caution">
    <text evidence="2">The sequence shown here is derived from an EMBL/GenBank/DDBJ whole genome shotgun (WGS) entry which is preliminary data.</text>
</comment>
<dbReference type="PANTHER" id="PTHR47738:SF3">
    <property type="entry name" value="PHOSPHOTRANSFERASE SYSTEM MANNITOL_FRUCTOSE-SPECIFIC IIA DOMAIN CONTAINING PROTEIN"/>
    <property type="match status" value="1"/>
</dbReference>
<dbReference type="InterPro" id="IPR051541">
    <property type="entry name" value="PTS_SugarTrans_NitroReg"/>
</dbReference>
<dbReference type="EMBL" id="JAIKTU010000007">
    <property type="protein sequence ID" value="MBY0755767.1"/>
    <property type="molecule type" value="Genomic_DNA"/>
</dbReference>